<proteinExistence type="predicted"/>
<dbReference type="GO" id="GO:0009253">
    <property type="term" value="P:peptidoglycan catabolic process"/>
    <property type="evidence" value="ECO:0007669"/>
    <property type="project" value="TreeGrafter"/>
</dbReference>
<reference evidence="3" key="1">
    <citation type="journal article" date="2015" name="MBio">
        <title>Genome-Resolved Metagenomic Analysis Reveals Roles for Candidate Phyla and Other Microbial Community Members in Biogeochemical Transformations in Oil Reservoirs.</title>
        <authorList>
            <person name="Hu P."/>
            <person name="Tom L."/>
            <person name="Singh A."/>
            <person name="Thomas B.C."/>
            <person name="Baker B.J."/>
            <person name="Piceno Y.M."/>
            <person name="Andersen G.L."/>
            <person name="Banfield J.F."/>
        </authorList>
    </citation>
    <scope>NUCLEOTIDE SEQUENCE [LARGE SCALE GENOMIC DNA]</scope>
</reference>
<dbReference type="Proteomes" id="UP000053467">
    <property type="component" value="Unassembled WGS sequence"/>
</dbReference>
<organism evidence="2 3">
    <name type="scientific">candidate division TA06 bacterium 34_109</name>
    <dbReference type="NCBI Taxonomy" id="1635277"/>
    <lineage>
        <taxon>Bacteria</taxon>
        <taxon>Bacteria division TA06</taxon>
    </lineage>
</organism>
<dbReference type="InterPro" id="IPR043426">
    <property type="entry name" value="MltB-like"/>
</dbReference>
<dbReference type="EMBL" id="LGGX01000061">
    <property type="protein sequence ID" value="KUK85520.1"/>
    <property type="molecule type" value="Genomic_DNA"/>
</dbReference>
<name>A0A101HYU3_UNCT6</name>
<protein>
    <submittedName>
        <fullName evidence="2">Membrane-bound lytic murein transglycosylase B-like protein</fullName>
    </submittedName>
</protein>
<evidence type="ECO:0000313" key="3">
    <source>
        <dbReference type="Proteomes" id="UP000053467"/>
    </source>
</evidence>
<dbReference type="PATRIC" id="fig|1635277.3.peg.1799"/>
<dbReference type="AlphaFoldDB" id="A0A101HYU3"/>
<dbReference type="GO" id="GO:0008933">
    <property type="term" value="F:peptidoglycan lytic transglycosylase activity"/>
    <property type="evidence" value="ECO:0007669"/>
    <property type="project" value="TreeGrafter"/>
</dbReference>
<dbReference type="Gene3D" id="1.10.8.350">
    <property type="entry name" value="Bacterial muramidase"/>
    <property type="match status" value="1"/>
</dbReference>
<gene>
    <name evidence="2" type="ORF">XE03_2002</name>
</gene>
<dbReference type="PANTHER" id="PTHR30163:SF8">
    <property type="entry name" value="LYTIC MUREIN TRANSGLYCOSYLASE"/>
    <property type="match status" value="1"/>
</dbReference>
<feature type="non-terminal residue" evidence="2">
    <location>
        <position position="1"/>
    </location>
</feature>
<dbReference type="InterPro" id="IPR023346">
    <property type="entry name" value="Lysozyme-like_dom_sf"/>
</dbReference>
<dbReference type="InterPro" id="IPR031304">
    <property type="entry name" value="SLT_2"/>
</dbReference>
<accession>A0A101HYU3</accession>
<dbReference type="PANTHER" id="PTHR30163">
    <property type="entry name" value="MEMBRANE-BOUND LYTIC MUREIN TRANSGLYCOSYLASE B"/>
    <property type="match status" value="1"/>
</dbReference>
<comment type="caution">
    <text evidence="2">The sequence shown here is derived from an EMBL/GenBank/DDBJ whole genome shotgun (WGS) entry which is preliminary data.</text>
</comment>
<dbReference type="CDD" id="cd13399">
    <property type="entry name" value="Slt35-like"/>
    <property type="match status" value="1"/>
</dbReference>
<sequence length="182" mass="21029">YLGNHNIANVYFNQALVDESDYIEFNLKRMKDKYNPDKKETVELRHKLITRSKSKANMAVNELVALYRLQDKLPYKSTEIKGSYAGAFGISQFLPSSYSKWAIDGNNDGIIDLYNIEDAIFSAANYLSKHGWGDDSLSKRKAVYAYNHSTVYVNTIFYLSESVQDYQARLFFLPLKFQILNF</sequence>
<feature type="domain" description="Transglycosylase SLT" evidence="1">
    <location>
        <begin position="53"/>
        <end position="135"/>
    </location>
</feature>
<dbReference type="SUPFAM" id="SSF53955">
    <property type="entry name" value="Lysozyme-like"/>
    <property type="match status" value="1"/>
</dbReference>
<evidence type="ECO:0000313" key="2">
    <source>
        <dbReference type="EMBL" id="KUK85520.1"/>
    </source>
</evidence>
<evidence type="ECO:0000259" key="1">
    <source>
        <dbReference type="Pfam" id="PF13406"/>
    </source>
</evidence>
<dbReference type="Pfam" id="PF13406">
    <property type="entry name" value="SLT_2"/>
    <property type="match status" value="1"/>
</dbReference>